<dbReference type="PANTHER" id="PTHR21593">
    <property type="entry name" value="PRION-LIKE- Q/N-RICH -DOMAIN-BEARING PROTEIN PROTEIN"/>
    <property type="match status" value="1"/>
</dbReference>
<evidence type="ECO:0000313" key="5">
    <source>
        <dbReference type="Proteomes" id="UP001176961"/>
    </source>
</evidence>
<dbReference type="EMBL" id="CATQJL010000305">
    <property type="protein sequence ID" value="CAJ0601882.1"/>
    <property type="molecule type" value="Genomic_DNA"/>
</dbReference>
<dbReference type="InterPro" id="IPR052823">
    <property type="entry name" value="SXP/RAL-2_related"/>
</dbReference>
<name>A0AA36M9T0_CYLNA</name>
<evidence type="ECO:0000256" key="1">
    <source>
        <dbReference type="SAM" id="Coils"/>
    </source>
</evidence>
<proteinExistence type="predicted"/>
<keyword evidence="2" id="KW-0472">Membrane</keyword>
<keyword evidence="5" id="KW-1185">Reference proteome</keyword>
<comment type="caution">
    <text evidence="4">The sequence shown here is derived from an EMBL/GenBank/DDBJ whole genome shotgun (WGS) entry which is preliminary data.</text>
</comment>
<gene>
    <name evidence="4" type="ORF">CYNAS_LOCUS13865</name>
</gene>
<dbReference type="InterPro" id="IPR003677">
    <property type="entry name" value="ANIS5_cation-bd"/>
</dbReference>
<accession>A0AA36M9T0</accession>
<feature type="transmembrane region" description="Helical" evidence="2">
    <location>
        <begin position="73"/>
        <end position="92"/>
    </location>
</feature>
<protein>
    <recommendedName>
        <fullName evidence="3">SXP/RAL-2 family protein Ani s 5-like cation-binding domain-containing protein</fullName>
    </recommendedName>
</protein>
<organism evidence="4 5">
    <name type="scientific">Cylicocyclus nassatus</name>
    <name type="common">Nematode worm</name>
    <dbReference type="NCBI Taxonomy" id="53992"/>
    <lineage>
        <taxon>Eukaryota</taxon>
        <taxon>Metazoa</taxon>
        <taxon>Ecdysozoa</taxon>
        <taxon>Nematoda</taxon>
        <taxon>Chromadorea</taxon>
        <taxon>Rhabditida</taxon>
        <taxon>Rhabditina</taxon>
        <taxon>Rhabditomorpha</taxon>
        <taxon>Strongyloidea</taxon>
        <taxon>Strongylidae</taxon>
        <taxon>Cylicocyclus</taxon>
    </lineage>
</organism>
<dbReference type="Pfam" id="PF02520">
    <property type="entry name" value="ANIS5_cation-bd"/>
    <property type="match status" value="1"/>
</dbReference>
<evidence type="ECO:0000259" key="3">
    <source>
        <dbReference type="Pfam" id="PF02520"/>
    </source>
</evidence>
<feature type="coiled-coil region" evidence="1">
    <location>
        <begin position="154"/>
        <end position="188"/>
    </location>
</feature>
<keyword evidence="2" id="KW-0812">Transmembrane</keyword>
<keyword evidence="2" id="KW-1133">Transmembrane helix</keyword>
<keyword evidence="1" id="KW-0175">Coiled coil</keyword>
<feature type="domain" description="SXP/RAL-2 family protein Ani s 5-like cation-binding" evidence="3">
    <location>
        <begin position="122"/>
        <end position="228"/>
    </location>
</feature>
<evidence type="ECO:0000256" key="2">
    <source>
        <dbReference type="SAM" id="Phobius"/>
    </source>
</evidence>
<dbReference type="Proteomes" id="UP001176961">
    <property type="component" value="Unassembled WGS sequence"/>
</dbReference>
<dbReference type="AlphaFoldDB" id="A0AA36M9T0"/>
<dbReference type="PANTHER" id="PTHR21593:SF36">
    <property type="entry name" value="DUF148 DOMAIN-CONTAINING PROTEIN-RELATED"/>
    <property type="match status" value="1"/>
</dbReference>
<sequence>MSYYEQQQLKSTLYALMHECHHSQSIEWEKTSEPEKDTCKGSSLRPVKVLFYHDSQSEGYQSTWLNVSKMNNIIVILFVAIAVVCAHVGRFGPEFPGPHGPRAPGPRGPPGPPYLRYVNHYARREYQDIMMNRKLTFAEKKAKIDEWATKYNVKNNVDEFNAEMTKKKEEAEQKVTELIGKLADAQKKVSELFKKKDQTFEQLSKALKDLVKEDPEVYKVLRFAFHQFMKVPGGPGGPGGPWGPVGPVTIKYGDRTNFKFAGVD</sequence>
<evidence type="ECO:0000313" key="4">
    <source>
        <dbReference type="EMBL" id="CAJ0601882.1"/>
    </source>
</evidence>
<reference evidence="4" key="1">
    <citation type="submission" date="2023-07" db="EMBL/GenBank/DDBJ databases">
        <authorList>
            <consortium name="CYATHOMIX"/>
        </authorList>
    </citation>
    <scope>NUCLEOTIDE SEQUENCE</scope>
    <source>
        <strain evidence="4">N/A</strain>
    </source>
</reference>